<dbReference type="InterPro" id="IPR036259">
    <property type="entry name" value="MFS_trans_sf"/>
</dbReference>
<dbReference type="EMBL" id="LT598469">
    <property type="protein sequence ID" value="SCV00515.1"/>
    <property type="molecule type" value="Genomic_DNA"/>
</dbReference>
<evidence type="ECO:0000256" key="3">
    <source>
        <dbReference type="ARBA" id="ARBA00022448"/>
    </source>
</evidence>
<dbReference type="SUPFAM" id="SSF103473">
    <property type="entry name" value="MFS general substrate transporter"/>
    <property type="match status" value="1"/>
</dbReference>
<feature type="domain" description="Major facilitator superfamily (MFS) profile" evidence="8">
    <location>
        <begin position="44"/>
        <end position="559"/>
    </location>
</feature>
<feature type="transmembrane region" description="Helical" evidence="7">
    <location>
        <begin position="197"/>
        <end position="219"/>
    </location>
</feature>
<feature type="transmembrane region" description="Helical" evidence="7">
    <location>
        <begin position="537"/>
        <end position="555"/>
    </location>
</feature>
<feature type="transmembrane region" description="Helical" evidence="7">
    <location>
        <begin position="279"/>
        <end position="299"/>
    </location>
</feature>
<dbReference type="InterPro" id="IPR020846">
    <property type="entry name" value="MFS_dom"/>
</dbReference>
<dbReference type="PANTHER" id="PTHR23501">
    <property type="entry name" value="MAJOR FACILITATOR SUPERFAMILY"/>
    <property type="match status" value="1"/>
</dbReference>
<keyword evidence="10" id="KW-1185">Reference proteome</keyword>
<feature type="transmembrane region" description="Helical" evidence="7">
    <location>
        <begin position="109"/>
        <end position="128"/>
    </location>
</feature>
<feature type="transmembrane region" description="Helical" evidence="7">
    <location>
        <begin position="172"/>
        <end position="191"/>
    </location>
</feature>
<keyword evidence="5 7" id="KW-1133">Transmembrane helix</keyword>
<evidence type="ECO:0000313" key="9">
    <source>
        <dbReference type="EMBL" id="SCV00515.1"/>
    </source>
</evidence>
<dbReference type="OrthoDB" id="3437016at2759"/>
<dbReference type="PROSITE" id="PS50850">
    <property type="entry name" value="MFS"/>
    <property type="match status" value="1"/>
</dbReference>
<feature type="transmembrane region" description="Helical" evidence="7">
    <location>
        <begin position="320"/>
        <end position="342"/>
    </location>
</feature>
<keyword evidence="4 7" id="KW-0812">Transmembrane</keyword>
<evidence type="ECO:0000256" key="1">
    <source>
        <dbReference type="ARBA" id="ARBA00004127"/>
    </source>
</evidence>
<feature type="transmembrane region" description="Helical" evidence="7">
    <location>
        <begin position="456"/>
        <end position="477"/>
    </location>
</feature>
<feature type="transmembrane region" description="Helical" evidence="7">
    <location>
        <begin position="41"/>
        <end position="66"/>
    </location>
</feature>
<feature type="transmembrane region" description="Helical" evidence="7">
    <location>
        <begin position="362"/>
        <end position="379"/>
    </location>
</feature>
<dbReference type="PANTHER" id="PTHR23501:SF191">
    <property type="entry name" value="VACUOLAR BASIC AMINO ACID TRANSPORTER 4"/>
    <property type="match status" value="1"/>
</dbReference>
<comment type="similarity">
    <text evidence="2">Belongs to the major facilitator superfamily.</text>
</comment>
<evidence type="ECO:0000256" key="5">
    <source>
        <dbReference type="ARBA" id="ARBA00022989"/>
    </source>
</evidence>
<evidence type="ECO:0000256" key="4">
    <source>
        <dbReference type="ARBA" id="ARBA00022692"/>
    </source>
</evidence>
<dbReference type="AlphaFoldDB" id="A0A1G4K8U5"/>
<proteinExistence type="inferred from homology"/>
<sequence>MDRETDPLLAPAISPIINDHVDEVDRQEQLKSKSVLSSSRVFAIIFALFTGSFLSAMDMTLVATLMPTIASELDASSQMSWIATSYLLSCSAFQPLYGKLSDIFGRKAMLVWSNLVFAFGCFCCGSPWTNDIWTLAAGRFIAGIGGGGLTALSTIAVSDIVPLRRRGVYQGLGNICFSVGCASGSVLGAVFQQSIGWRWAFLIQVPAAIVSGFLVFTVLKLPSNSPGRGTVFLERDQGNNLNAGQIAAKIDFKGSFYLVMCMLILMVVITKVSDVSQLLSSPSFYVSVCALAVLFPLFVKAEMATSNPIIPLHLLWENRTVLASSLTNWFCTMATFAMMYFVPVFWQSVYRFDSWNIGIRSISNFAGISIGSLGSGLYMRRTGQYWNFNMVLQSIYVLGIIIIFSSSFSSKPHGALDYVLMFLPGLGYASMLTVTLLALIASVDFQHQAQVTSIQYAFRATGSTLGVSLAGALYQWGLNHKLDRLILKDDELLERYGSQKLLRWCSEIVNDNLFDISFDERLSKLAHKSFMFSSETALAFAVVAALSGLVCSLFIREHKLLGSVSSSK</sequence>
<accession>A0A1G4K8U5</accession>
<dbReference type="GO" id="GO:0012505">
    <property type="term" value="C:endomembrane system"/>
    <property type="evidence" value="ECO:0007669"/>
    <property type="project" value="UniProtKB-SubCell"/>
</dbReference>
<dbReference type="Gene3D" id="1.20.1250.20">
    <property type="entry name" value="MFS general substrate transporter like domains"/>
    <property type="match status" value="1"/>
</dbReference>
<organism evidence="9 10">
    <name type="scientific">Lachancea mirantina</name>
    <dbReference type="NCBI Taxonomy" id="1230905"/>
    <lineage>
        <taxon>Eukaryota</taxon>
        <taxon>Fungi</taxon>
        <taxon>Dikarya</taxon>
        <taxon>Ascomycota</taxon>
        <taxon>Saccharomycotina</taxon>
        <taxon>Saccharomycetes</taxon>
        <taxon>Saccharomycetales</taxon>
        <taxon>Saccharomycetaceae</taxon>
        <taxon>Lachancea</taxon>
    </lineage>
</organism>
<keyword evidence="3" id="KW-0813">Transport</keyword>
<gene>
    <name evidence="9" type="ORF">LAMI_0G05556G</name>
</gene>
<evidence type="ECO:0000259" key="8">
    <source>
        <dbReference type="PROSITE" id="PS50850"/>
    </source>
</evidence>
<dbReference type="InterPro" id="IPR011701">
    <property type="entry name" value="MFS"/>
</dbReference>
<evidence type="ECO:0000256" key="2">
    <source>
        <dbReference type="ARBA" id="ARBA00008335"/>
    </source>
</evidence>
<evidence type="ECO:0000256" key="7">
    <source>
        <dbReference type="SAM" id="Phobius"/>
    </source>
</evidence>
<dbReference type="GO" id="GO:0000329">
    <property type="term" value="C:fungal-type vacuole membrane"/>
    <property type="evidence" value="ECO:0007669"/>
    <property type="project" value="TreeGrafter"/>
</dbReference>
<reference evidence="9 10" key="1">
    <citation type="submission" date="2016-03" db="EMBL/GenBank/DDBJ databases">
        <authorList>
            <person name="Devillers H."/>
        </authorList>
    </citation>
    <scope>NUCLEOTIDE SEQUENCE [LARGE SCALE GENOMIC DNA]</scope>
    <source>
        <strain evidence="9">CBS 11717</strain>
    </source>
</reference>
<dbReference type="Pfam" id="PF07690">
    <property type="entry name" value="MFS_1"/>
    <property type="match status" value="1"/>
</dbReference>
<feature type="transmembrane region" description="Helical" evidence="7">
    <location>
        <begin position="418"/>
        <end position="444"/>
    </location>
</feature>
<name>A0A1G4K8U5_9SACH</name>
<feature type="transmembrane region" description="Helical" evidence="7">
    <location>
        <begin position="140"/>
        <end position="160"/>
    </location>
</feature>
<dbReference type="GO" id="GO:0015174">
    <property type="term" value="F:basic amino acid transmembrane transporter activity"/>
    <property type="evidence" value="ECO:0007669"/>
    <property type="project" value="TreeGrafter"/>
</dbReference>
<feature type="transmembrane region" description="Helical" evidence="7">
    <location>
        <begin position="78"/>
        <end position="97"/>
    </location>
</feature>
<dbReference type="Proteomes" id="UP000191024">
    <property type="component" value="Chromosome G"/>
</dbReference>
<feature type="transmembrane region" description="Helical" evidence="7">
    <location>
        <begin position="255"/>
        <end position="273"/>
    </location>
</feature>
<protein>
    <submittedName>
        <fullName evidence="9">LAMI_0G05556g1_1</fullName>
    </submittedName>
</protein>
<evidence type="ECO:0000313" key="10">
    <source>
        <dbReference type="Proteomes" id="UP000191024"/>
    </source>
</evidence>
<evidence type="ECO:0000256" key="6">
    <source>
        <dbReference type="ARBA" id="ARBA00023136"/>
    </source>
</evidence>
<feature type="transmembrane region" description="Helical" evidence="7">
    <location>
        <begin position="386"/>
        <end position="406"/>
    </location>
</feature>
<comment type="subcellular location">
    <subcellularLocation>
        <location evidence="1">Endomembrane system</location>
        <topology evidence="1">Multi-pass membrane protein</topology>
    </subcellularLocation>
</comment>
<keyword evidence="6 7" id="KW-0472">Membrane</keyword>